<feature type="repeat" description="PPR" evidence="3">
    <location>
        <begin position="489"/>
        <end position="523"/>
    </location>
</feature>
<evidence type="ECO:0000256" key="2">
    <source>
        <dbReference type="ARBA" id="ARBA00022737"/>
    </source>
</evidence>
<dbReference type="AlphaFoldDB" id="A0ABD1PGY4"/>
<dbReference type="FunFam" id="1.25.40.10:FF:000366">
    <property type="entry name" value="Pentatricopeptide (PPR) repeat-containing protein"/>
    <property type="match status" value="1"/>
</dbReference>
<dbReference type="PROSITE" id="PS51375">
    <property type="entry name" value="PPR"/>
    <property type="match status" value="5"/>
</dbReference>
<dbReference type="SUPFAM" id="SSF48452">
    <property type="entry name" value="TPR-like"/>
    <property type="match status" value="1"/>
</dbReference>
<dbReference type="Pfam" id="PF01535">
    <property type="entry name" value="PPR"/>
    <property type="match status" value="2"/>
</dbReference>
<evidence type="ECO:0000313" key="6">
    <source>
        <dbReference type="Proteomes" id="UP001604277"/>
    </source>
</evidence>
<feature type="repeat" description="PPR" evidence="3">
    <location>
        <begin position="388"/>
        <end position="422"/>
    </location>
</feature>
<dbReference type="InterPro" id="IPR046848">
    <property type="entry name" value="E_motif"/>
</dbReference>
<organism evidence="5 6">
    <name type="scientific">Forsythia ovata</name>
    <dbReference type="NCBI Taxonomy" id="205694"/>
    <lineage>
        <taxon>Eukaryota</taxon>
        <taxon>Viridiplantae</taxon>
        <taxon>Streptophyta</taxon>
        <taxon>Embryophyta</taxon>
        <taxon>Tracheophyta</taxon>
        <taxon>Spermatophyta</taxon>
        <taxon>Magnoliopsida</taxon>
        <taxon>eudicotyledons</taxon>
        <taxon>Gunneridae</taxon>
        <taxon>Pentapetalae</taxon>
        <taxon>asterids</taxon>
        <taxon>lamiids</taxon>
        <taxon>Lamiales</taxon>
        <taxon>Oleaceae</taxon>
        <taxon>Forsythieae</taxon>
        <taxon>Forsythia</taxon>
    </lineage>
</organism>
<comment type="caution">
    <text evidence="5">The sequence shown here is derived from an EMBL/GenBank/DDBJ whole genome shotgun (WGS) entry which is preliminary data.</text>
</comment>
<proteinExistence type="inferred from homology"/>
<evidence type="ECO:0000256" key="1">
    <source>
        <dbReference type="ARBA" id="ARBA00006643"/>
    </source>
</evidence>
<feature type="domain" description="DYW" evidence="4">
    <location>
        <begin position="704"/>
        <end position="761"/>
    </location>
</feature>
<dbReference type="Gene3D" id="1.25.40.10">
    <property type="entry name" value="Tetratricopeptide repeat domain"/>
    <property type="match status" value="4"/>
</dbReference>
<keyword evidence="2" id="KW-0677">Repeat</keyword>
<feature type="repeat" description="PPR" evidence="3">
    <location>
        <begin position="524"/>
        <end position="554"/>
    </location>
</feature>
<dbReference type="EMBL" id="JBFOLJ010000019">
    <property type="protein sequence ID" value="KAL2463135.1"/>
    <property type="molecule type" value="Genomic_DNA"/>
</dbReference>
<sequence length="826" mass="92922">MNYPTKTLKTLLRNPIAIKTGSQTKQLHAQIIKFQGGGTPIHIFTTIILSIYSNLNLLEDCLLLFKTFHSPPPAKAWKSIIKCYVSNGHFVESLTCFNKMRALGKSPDRNVFPSVLKACAHLRDLKFGEAVHGCTIRLGLEPDLYTGNALMNMYAKLVSLDGVNVLDGVSEPKGLCGFIENFKNVENSRGFYNKNVINERAHSSENSIFHHCRSDLIGSEGLCELSEDIRKQIVSVDQKAYLNNNMKTHSDSSGGGMEVIDNLKKRKNRALRVDSVRKVFETMTVRDGVSWNTVIGGHVQNGMYEEALIMVREMGNANLKPDSFTLSTILPIFAEYVDVMKGKEIHGYVTRHGFEEDVFTASSLVDMYANCTRVEDSYKVFNLSPRKDSVLWNSIIAACVQNGKFDAGLKSFREMLMAGIEPVGVSFSSIMPACAHLTTLHLGKQLHGCIMRLGFDDNMYVASSLMDMYAKCGNIRIARWLFDKMETQDAISWTAMIMGYALHGHAREAILLFTKMEMEGVKPNSVSFVAVLTACSHAGLVDEAWKYLRSMTRNYAITPGLEHYAAVSDVLGRAGRLDEAYKFISSLPIKSTGSIWSTLLSACRVHKNVELAEKIAKEIFKIDPEYIGAYILLSNVYVAAGRWKDAAKIRIVMGKKGMKKKPACSWIEVKNKVHAFVAGDENHPDYGRINKALQELLERMEQEGYVPDTNSVLHDVDEEQKRYVLSAHSERLAIGFGIISTPDGTAIRVTKNLRNLKKIHCSKYEKEVRRLCRVCHFSSWYLTIKESACIDSRKRMHKLLLTRMSLKKEYLDVSPRMRIQKNADDF</sequence>
<dbReference type="NCBIfam" id="TIGR00756">
    <property type="entry name" value="PPR"/>
    <property type="match status" value="4"/>
</dbReference>
<dbReference type="InterPro" id="IPR011990">
    <property type="entry name" value="TPR-like_helical_dom_sf"/>
</dbReference>
<protein>
    <submittedName>
        <fullName evidence="5">Pentatricopeptide repeat-containing protein</fullName>
    </submittedName>
</protein>
<dbReference type="Proteomes" id="UP001604277">
    <property type="component" value="Unassembled WGS sequence"/>
</dbReference>
<name>A0ABD1PGY4_9LAMI</name>
<keyword evidence="6" id="KW-1185">Reference proteome</keyword>
<dbReference type="FunFam" id="1.25.40.10:FF:000073">
    <property type="entry name" value="Pentatricopeptide repeat-containing protein chloroplastic"/>
    <property type="match status" value="1"/>
</dbReference>
<feature type="repeat" description="PPR" evidence="3">
    <location>
        <begin position="287"/>
        <end position="321"/>
    </location>
</feature>
<dbReference type="Pfam" id="PF14432">
    <property type="entry name" value="DYW_deaminase"/>
    <property type="match status" value="1"/>
</dbReference>
<dbReference type="InterPro" id="IPR002885">
    <property type="entry name" value="PPR_rpt"/>
</dbReference>
<dbReference type="Pfam" id="PF13041">
    <property type="entry name" value="PPR_2"/>
    <property type="match status" value="3"/>
</dbReference>
<dbReference type="PANTHER" id="PTHR47926">
    <property type="entry name" value="PENTATRICOPEPTIDE REPEAT-CONTAINING PROTEIN"/>
    <property type="match status" value="1"/>
</dbReference>
<evidence type="ECO:0000259" key="4">
    <source>
        <dbReference type="Pfam" id="PF14432"/>
    </source>
</evidence>
<reference evidence="6" key="1">
    <citation type="submission" date="2024-07" db="EMBL/GenBank/DDBJ databases">
        <title>Two chromosome-level genome assemblies of Korean endemic species Abeliophyllum distichum and Forsythia ovata (Oleaceae).</title>
        <authorList>
            <person name="Jang H."/>
        </authorList>
    </citation>
    <scope>NUCLEOTIDE SEQUENCE [LARGE SCALE GENOMIC DNA]</scope>
</reference>
<feature type="repeat" description="PPR" evidence="3">
    <location>
        <begin position="73"/>
        <end position="107"/>
    </location>
</feature>
<evidence type="ECO:0000313" key="5">
    <source>
        <dbReference type="EMBL" id="KAL2463135.1"/>
    </source>
</evidence>
<dbReference type="Pfam" id="PF20431">
    <property type="entry name" value="E_motif"/>
    <property type="match status" value="1"/>
</dbReference>
<comment type="similarity">
    <text evidence="1">Belongs to the PPR family. PCMP-H subfamily.</text>
</comment>
<evidence type="ECO:0000256" key="3">
    <source>
        <dbReference type="PROSITE-ProRule" id="PRU00708"/>
    </source>
</evidence>
<dbReference type="InterPro" id="IPR046960">
    <property type="entry name" value="PPR_At4g14850-like_plant"/>
</dbReference>
<dbReference type="PANTHER" id="PTHR47926:SF518">
    <property type="entry name" value="(WILD MALAYSIAN BANANA) HYPOTHETICAL PROTEIN"/>
    <property type="match status" value="1"/>
</dbReference>
<accession>A0ABD1PGY4</accession>
<dbReference type="FunFam" id="1.25.40.10:FF:000031">
    <property type="entry name" value="Pentatricopeptide repeat-containing protein mitochondrial"/>
    <property type="match status" value="1"/>
</dbReference>
<gene>
    <name evidence="5" type="ORF">Fot_52791</name>
</gene>
<dbReference type="InterPro" id="IPR032867">
    <property type="entry name" value="DYW_dom"/>
</dbReference>